<evidence type="ECO:0000256" key="2">
    <source>
        <dbReference type="SAM" id="Phobius"/>
    </source>
</evidence>
<name>A0A8X6G8B5_TRICU</name>
<dbReference type="GO" id="GO:0005886">
    <property type="term" value="C:plasma membrane"/>
    <property type="evidence" value="ECO:0007669"/>
    <property type="project" value="TreeGrafter"/>
</dbReference>
<evidence type="ECO:0000313" key="5">
    <source>
        <dbReference type="Proteomes" id="UP000887116"/>
    </source>
</evidence>
<keyword evidence="5" id="KW-1185">Reference proteome</keyword>
<dbReference type="PROSITE" id="PS51885">
    <property type="entry name" value="NEPRILYSIN"/>
    <property type="match status" value="1"/>
</dbReference>
<dbReference type="GO" id="GO:0016485">
    <property type="term" value="P:protein processing"/>
    <property type="evidence" value="ECO:0007669"/>
    <property type="project" value="TreeGrafter"/>
</dbReference>
<sequence length="216" mass="24808">MTEYQRVKLSEASGSKNMAIEDFDSASVLNSTNGFSKADENLEKELTGRKRNFWQRRSKMEKYLLTILIVLFLLVLILFIVSVIRLHDADKKYCTTAGCVMAAANILNSLDQTVDPCEDFYQYACGGWKRSNPLLDGRMSFSEIEKLIDVNIRTWKYVLEDENFELKGEAEKQARNLYRSCMNTTRIKELGAQPLLDLLKKVSEKFRSQSISFVTV</sequence>
<evidence type="ECO:0000256" key="1">
    <source>
        <dbReference type="ARBA" id="ARBA00007357"/>
    </source>
</evidence>
<protein>
    <submittedName>
        <fullName evidence="4">Endothelin-converting enzyme 2</fullName>
    </submittedName>
</protein>
<comment type="similarity">
    <text evidence="1">Belongs to the peptidase M13 family.</text>
</comment>
<dbReference type="Proteomes" id="UP000887116">
    <property type="component" value="Unassembled WGS sequence"/>
</dbReference>
<dbReference type="SUPFAM" id="SSF55486">
    <property type="entry name" value="Metalloproteases ('zincins'), catalytic domain"/>
    <property type="match status" value="1"/>
</dbReference>
<dbReference type="Gene3D" id="1.10.1380.10">
    <property type="entry name" value="Neutral endopeptidase , domain2"/>
    <property type="match status" value="1"/>
</dbReference>
<dbReference type="Pfam" id="PF05649">
    <property type="entry name" value="Peptidase_M13_N"/>
    <property type="match status" value="1"/>
</dbReference>
<dbReference type="InterPro" id="IPR042089">
    <property type="entry name" value="Peptidase_M13_dom_2"/>
</dbReference>
<dbReference type="AlphaFoldDB" id="A0A8X6G8B5"/>
<dbReference type="InterPro" id="IPR008753">
    <property type="entry name" value="Peptidase_M13_N"/>
</dbReference>
<dbReference type="PANTHER" id="PTHR11733:SF240">
    <property type="entry name" value="GH14155P-RELATED"/>
    <property type="match status" value="1"/>
</dbReference>
<dbReference type="Gene3D" id="3.40.390.10">
    <property type="entry name" value="Collagenase (Catalytic Domain)"/>
    <property type="match status" value="1"/>
</dbReference>
<dbReference type="InterPro" id="IPR024079">
    <property type="entry name" value="MetalloPept_cat_dom_sf"/>
</dbReference>
<dbReference type="EMBL" id="BMAO01024980">
    <property type="protein sequence ID" value="GFQ99250.1"/>
    <property type="molecule type" value="Genomic_DNA"/>
</dbReference>
<evidence type="ECO:0000259" key="3">
    <source>
        <dbReference type="Pfam" id="PF05649"/>
    </source>
</evidence>
<feature type="domain" description="Peptidase M13 N-terminal" evidence="3">
    <location>
        <begin position="116"/>
        <end position="204"/>
    </location>
</feature>
<accession>A0A8X6G8B5</accession>
<keyword evidence="2" id="KW-1133">Transmembrane helix</keyword>
<feature type="transmembrane region" description="Helical" evidence="2">
    <location>
        <begin position="63"/>
        <end position="84"/>
    </location>
</feature>
<dbReference type="GO" id="GO:0004222">
    <property type="term" value="F:metalloendopeptidase activity"/>
    <property type="evidence" value="ECO:0007669"/>
    <property type="project" value="InterPro"/>
</dbReference>
<keyword evidence="2" id="KW-0812">Transmembrane</keyword>
<dbReference type="OrthoDB" id="6513030at2759"/>
<dbReference type="PANTHER" id="PTHR11733">
    <property type="entry name" value="ZINC METALLOPROTEASE FAMILY M13 NEPRILYSIN-RELATED"/>
    <property type="match status" value="1"/>
</dbReference>
<organism evidence="4 5">
    <name type="scientific">Trichonephila clavata</name>
    <name type="common">Joro spider</name>
    <name type="synonym">Nephila clavata</name>
    <dbReference type="NCBI Taxonomy" id="2740835"/>
    <lineage>
        <taxon>Eukaryota</taxon>
        <taxon>Metazoa</taxon>
        <taxon>Ecdysozoa</taxon>
        <taxon>Arthropoda</taxon>
        <taxon>Chelicerata</taxon>
        <taxon>Arachnida</taxon>
        <taxon>Araneae</taxon>
        <taxon>Araneomorphae</taxon>
        <taxon>Entelegynae</taxon>
        <taxon>Araneoidea</taxon>
        <taxon>Nephilidae</taxon>
        <taxon>Trichonephila</taxon>
    </lineage>
</organism>
<gene>
    <name evidence="4" type="primary">ECE2</name>
    <name evidence="4" type="ORF">TNCT_97601</name>
</gene>
<evidence type="ECO:0000313" key="4">
    <source>
        <dbReference type="EMBL" id="GFQ99250.1"/>
    </source>
</evidence>
<comment type="caution">
    <text evidence="4">The sequence shown here is derived from an EMBL/GenBank/DDBJ whole genome shotgun (WGS) entry which is preliminary data.</text>
</comment>
<dbReference type="InterPro" id="IPR000718">
    <property type="entry name" value="Peptidase_M13"/>
</dbReference>
<proteinExistence type="inferred from homology"/>
<reference evidence="4" key="1">
    <citation type="submission" date="2020-07" db="EMBL/GenBank/DDBJ databases">
        <title>Multicomponent nature underlies the extraordinary mechanical properties of spider dragline silk.</title>
        <authorList>
            <person name="Kono N."/>
            <person name="Nakamura H."/>
            <person name="Mori M."/>
            <person name="Yoshida Y."/>
            <person name="Ohtoshi R."/>
            <person name="Malay A.D."/>
            <person name="Moran D.A.P."/>
            <person name="Tomita M."/>
            <person name="Numata K."/>
            <person name="Arakawa K."/>
        </authorList>
    </citation>
    <scope>NUCLEOTIDE SEQUENCE</scope>
</reference>
<keyword evidence="2" id="KW-0472">Membrane</keyword>